<keyword evidence="13" id="KW-1185">Reference proteome</keyword>
<evidence type="ECO:0000259" key="10">
    <source>
        <dbReference type="Pfam" id="PF08541"/>
    </source>
</evidence>
<keyword evidence="7 9" id="KW-0275">Fatty acid biosynthesis</keyword>
<dbReference type="AlphaFoldDB" id="A0A0D0HZ05"/>
<dbReference type="UniPathway" id="UPA00094"/>
<dbReference type="NCBIfam" id="TIGR00747">
    <property type="entry name" value="fabH"/>
    <property type="match status" value="1"/>
</dbReference>
<dbReference type="PANTHER" id="PTHR34069:SF2">
    <property type="entry name" value="BETA-KETOACYL-[ACYL-CARRIER-PROTEIN] SYNTHASE III"/>
    <property type="match status" value="1"/>
</dbReference>
<evidence type="ECO:0000256" key="4">
    <source>
        <dbReference type="ARBA" id="ARBA00022679"/>
    </source>
</evidence>
<evidence type="ECO:0000313" key="13">
    <source>
        <dbReference type="Proteomes" id="UP000032120"/>
    </source>
</evidence>
<comment type="subcellular location">
    <subcellularLocation>
        <location evidence="9">Cytoplasm</location>
    </subcellularLocation>
</comment>
<reference evidence="12 13" key="1">
    <citation type="submission" date="2015-01" db="EMBL/GenBank/DDBJ databases">
        <title>Draft genome sequence of Leucobacter komagatae strain VKM ST2845.</title>
        <authorList>
            <person name="Karlyshev A.V."/>
            <person name="Kudryashova E.B."/>
        </authorList>
    </citation>
    <scope>NUCLEOTIDE SEQUENCE [LARGE SCALE GENOMIC DNA]</scope>
    <source>
        <strain evidence="12 13">VKM ST2845</strain>
    </source>
</reference>
<dbReference type="InterPro" id="IPR004655">
    <property type="entry name" value="FabH"/>
</dbReference>
<dbReference type="GO" id="GO:0044550">
    <property type="term" value="P:secondary metabolite biosynthetic process"/>
    <property type="evidence" value="ECO:0007669"/>
    <property type="project" value="TreeGrafter"/>
</dbReference>
<feature type="active site" evidence="9">
    <location>
        <position position="236"/>
    </location>
</feature>
<dbReference type="OrthoDB" id="9815506at2"/>
<dbReference type="Proteomes" id="UP000032120">
    <property type="component" value="Unassembled WGS sequence"/>
</dbReference>
<dbReference type="InterPro" id="IPR016039">
    <property type="entry name" value="Thiolase-like"/>
</dbReference>
<keyword evidence="2 9" id="KW-0963">Cytoplasm</keyword>
<keyword evidence="6 9" id="KW-0443">Lipid metabolism</keyword>
<feature type="active site" evidence="9">
    <location>
        <position position="267"/>
    </location>
</feature>
<evidence type="ECO:0000256" key="2">
    <source>
        <dbReference type="ARBA" id="ARBA00022490"/>
    </source>
</evidence>
<feature type="domain" description="Beta-ketoacyl-[acyl-carrier-protein] synthase III C-terminal" evidence="10">
    <location>
        <begin position="220"/>
        <end position="309"/>
    </location>
</feature>
<evidence type="ECO:0000256" key="8">
    <source>
        <dbReference type="ARBA" id="ARBA00023315"/>
    </source>
</evidence>
<sequence>MGARIVGAGHYLPPRVVTNNDIAGIVDTTDEWIQQRVGIRTRHFADTDSVPDMAEFAARNALGNAGVAASEVDLVVVATCSNIDRTPSTAGRVAHRLGVPAAAVFDVNAACSGFVHALEIAKQLLAGGSAATALVIGAEKMTAVTDWSDRATCVLVGDGAGALLLRATAHSELSPVAWGSAPELTNSVLIEGAQPQFHQDGQRVFRWAITAAAAHATAALTAANLTPTDLGAFIPHQANLRIIEPLAVQLGLPESAHLARDIQTSGNTSAASIPLALSKMLAAGLLKTGSPMLLFGFGGGFSYAGLVARAP</sequence>
<protein>
    <recommendedName>
        <fullName evidence="9">Beta-ketoacyl-[acyl-carrier-protein] synthase III</fullName>
        <shortName evidence="9">Beta-ketoacyl-ACP synthase III</shortName>
        <shortName evidence="9">KAS III</shortName>
        <ecNumber evidence="9">2.3.1.180</ecNumber>
    </recommendedName>
    <alternativeName>
        <fullName evidence="9">3-oxoacyl-[acyl-carrier-protein] synthase 3</fullName>
    </alternativeName>
    <alternativeName>
        <fullName evidence="9">3-oxoacyl-[acyl-carrier-protein] synthase III</fullName>
    </alternativeName>
</protein>
<comment type="similarity">
    <text evidence="1 9">Belongs to the thiolase-like superfamily. FabH family.</text>
</comment>
<dbReference type="CDD" id="cd00830">
    <property type="entry name" value="KAS_III"/>
    <property type="match status" value="1"/>
</dbReference>
<comment type="catalytic activity">
    <reaction evidence="9">
        <text>malonyl-[ACP] + acetyl-CoA + H(+) = 3-oxobutanoyl-[ACP] + CO2 + CoA</text>
        <dbReference type="Rhea" id="RHEA:12080"/>
        <dbReference type="Rhea" id="RHEA-COMP:9623"/>
        <dbReference type="Rhea" id="RHEA-COMP:9625"/>
        <dbReference type="ChEBI" id="CHEBI:15378"/>
        <dbReference type="ChEBI" id="CHEBI:16526"/>
        <dbReference type="ChEBI" id="CHEBI:57287"/>
        <dbReference type="ChEBI" id="CHEBI:57288"/>
        <dbReference type="ChEBI" id="CHEBI:78449"/>
        <dbReference type="ChEBI" id="CHEBI:78450"/>
        <dbReference type="EC" id="2.3.1.180"/>
    </reaction>
</comment>
<comment type="caution">
    <text evidence="12">The sequence shown here is derived from an EMBL/GenBank/DDBJ whole genome shotgun (WGS) entry which is preliminary data.</text>
</comment>
<feature type="active site" evidence="9">
    <location>
        <position position="111"/>
    </location>
</feature>
<feature type="domain" description="Beta-ketoacyl-[acyl-carrier-protein] synthase III N-terminal" evidence="11">
    <location>
        <begin position="105"/>
        <end position="180"/>
    </location>
</feature>
<evidence type="ECO:0000256" key="3">
    <source>
        <dbReference type="ARBA" id="ARBA00022516"/>
    </source>
</evidence>
<dbReference type="NCBIfam" id="NF006829">
    <property type="entry name" value="PRK09352.1"/>
    <property type="match status" value="1"/>
</dbReference>
<dbReference type="EMBL" id="JXSQ01000006">
    <property type="protein sequence ID" value="KIP52836.1"/>
    <property type="molecule type" value="Genomic_DNA"/>
</dbReference>
<gene>
    <name evidence="9" type="primary">fabH</name>
    <name evidence="12" type="ORF">SD72_06395</name>
</gene>
<evidence type="ECO:0000256" key="9">
    <source>
        <dbReference type="HAMAP-Rule" id="MF_01815"/>
    </source>
</evidence>
<dbReference type="InterPro" id="IPR013747">
    <property type="entry name" value="ACP_syn_III_C"/>
</dbReference>
<dbReference type="GO" id="GO:0005737">
    <property type="term" value="C:cytoplasm"/>
    <property type="evidence" value="ECO:0007669"/>
    <property type="project" value="UniProtKB-SubCell"/>
</dbReference>
<name>A0A0D0HZ05_9MICO</name>
<keyword evidence="3 9" id="KW-0444">Lipid biosynthesis</keyword>
<accession>A0A0D0HZ05</accession>
<evidence type="ECO:0000313" key="12">
    <source>
        <dbReference type="EMBL" id="KIP52836.1"/>
    </source>
</evidence>
<proteinExistence type="inferred from homology"/>
<evidence type="ECO:0000259" key="11">
    <source>
        <dbReference type="Pfam" id="PF08545"/>
    </source>
</evidence>
<keyword evidence="9" id="KW-0511">Multifunctional enzyme</keyword>
<keyword evidence="5 9" id="KW-0276">Fatty acid metabolism</keyword>
<organism evidence="12 13">
    <name type="scientific">Leucobacter komagatae</name>
    <dbReference type="NCBI Taxonomy" id="55969"/>
    <lineage>
        <taxon>Bacteria</taxon>
        <taxon>Bacillati</taxon>
        <taxon>Actinomycetota</taxon>
        <taxon>Actinomycetes</taxon>
        <taxon>Micrococcales</taxon>
        <taxon>Microbacteriaceae</taxon>
        <taxon>Leucobacter</taxon>
    </lineage>
</organism>
<dbReference type="Pfam" id="PF08545">
    <property type="entry name" value="ACP_syn_III"/>
    <property type="match status" value="1"/>
</dbReference>
<keyword evidence="8 9" id="KW-0012">Acyltransferase</keyword>
<dbReference type="EC" id="2.3.1.180" evidence="9"/>
<comment type="subunit">
    <text evidence="9">Homodimer.</text>
</comment>
<evidence type="ECO:0000256" key="6">
    <source>
        <dbReference type="ARBA" id="ARBA00023098"/>
    </source>
</evidence>
<comment type="domain">
    <text evidence="9">The last Arg residue of the ACP-binding site is essential for the weak association between ACP/AcpP and FabH.</text>
</comment>
<dbReference type="Pfam" id="PF08541">
    <property type="entry name" value="ACP_syn_III_C"/>
    <property type="match status" value="1"/>
</dbReference>
<dbReference type="PANTHER" id="PTHR34069">
    <property type="entry name" value="3-OXOACYL-[ACYL-CARRIER-PROTEIN] SYNTHASE 3"/>
    <property type="match status" value="1"/>
</dbReference>
<dbReference type="GO" id="GO:0004315">
    <property type="term" value="F:3-oxoacyl-[acyl-carrier-protein] synthase activity"/>
    <property type="evidence" value="ECO:0007669"/>
    <property type="project" value="InterPro"/>
</dbReference>
<comment type="pathway">
    <text evidence="9">Lipid metabolism; fatty acid biosynthesis.</text>
</comment>
<dbReference type="GO" id="GO:0006633">
    <property type="term" value="P:fatty acid biosynthetic process"/>
    <property type="evidence" value="ECO:0007669"/>
    <property type="project" value="UniProtKB-UniRule"/>
</dbReference>
<evidence type="ECO:0000256" key="7">
    <source>
        <dbReference type="ARBA" id="ARBA00023160"/>
    </source>
</evidence>
<evidence type="ECO:0000256" key="5">
    <source>
        <dbReference type="ARBA" id="ARBA00022832"/>
    </source>
</evidence>
<dbReference type="InterPro" id="IPR013751">
    <property type="entry name" value="ACP_syn_III_N"/>
</dbReference>
<evidence type="ECO:0000256" key="1">
    <source>
        <dbReference type="ARBA" id="ARBA00008642"/>
    </source>
</evidence>
<dbReference type="HAMAP" id="MF_01815">
    <property type="entry name" value="FabH"/>
    <property type="match status" value="1"/>
</dbReference>
<dbReference type="Gene3D" id="3.40.47.10">
    <property type="match status" value="1"/>
</dbReference>
<keyword evidence="4 9" id="KW-0808">Transferase</keyword>
<comment type="function">
    <text evidence="9">Catalyzes the condensation reaction of fatty acid synthesis by the addition to an acyl acceptor of two carbons from malonyl-ACP. Catalyzes the first condensation reaction which initiates fatty acid synthesis and may therefore play a role in governing the total rate of fatty acid production. Possesses both acetoacetyl-ACP synthase and acetyl transacylase activities. Its substrate specificity determines the biosynthesis of branched-chain and/or straight-chain of fatty acids.</text>
</comment>
<dbReference type="GO" id="GO:0033818">
    <property type="term" value="F:beta-ketoacyl-acyl-carrier-protein synthase III activity"/>
    <property type="evidence" value="ECO:0007669"/>
    <property type="project" value="UniProtKB-UniRule"/>
</dbReference>
<dbReference type="SUPFAM" id="SSF53901">
    <property type="entry name" value="Thiolase-like"/>
    <property type="match status" value="1"/>
</dbReference>
<feature type="region of interest" description="ACP-binding" evidence="9">
    <location>
        <begin position="237"/>
        <end position="241"/>
    </location>
</feature>